<dbReference type="InterPro" id="IPR000659">
    <property type="entry name" value="Pyridox_Oxase"/>
</dbReference>
<evidence type="ECO:0000256" key="1">
    <source>
        <dbReference type="ARBA" id="ARBA00001917"/>
    </source>
</evidence>
<organism evidence="10 11">
    <name type="scientific">Glaucidium brasilianum</name>
    <name type="common">Ferruginous pygmy-owl</name>
    <dbReference type="NCBI Taxonomy" id="78217"/>
    <lineage>
        <taxon>Eukaryota</taxon>
        <taxon>Metazoa</taxon>
        <taxon>Chordata</taxon>
        <taxon>Craniata</taxon>
        <taxon>Vertebrata</taxon>
        <taxon>Euteleostomi</taxon>
        <taxon>Archelosauria</taxon>
        <taxon>Archosauria</taxon>
        <taxon>Dinosauria</taxon>
        <taxon>Saurischia</taxon>
        <taxon>Theropoda</taxon>
        <taxon>Coelurosauria</taxon>
        <taxon>Aves</taxon>
        <taxon>Neognathae</taxon>
        <taxon>Neoaves</taxon>
        <taxon>Telluraves</taxon>
        <taxon>Strigiformes</taxon>
        <taxon>Strigidae</taxon>
        <taxon>Glaucidium</taxon>
    </lineage>
</organism>
<dbReference type="OrthoDB" id="303614at2759"/>
<feature type="non-terminal residue" evidence="10">
    <location>
        <position position="1"/>
    </location>
</feature>
<name>A0A7L0SDK9_GLABR</name>
<dbReference type="PANTHER" id="PTHR10851:SF0">
    <property type="entry name" value="PYRIDOXINE-5'-PHOSPHATE OXIDASE"/>
    <property type="match status" value="1"/>
</dbReference>
<dbReference type="EC" id="1.4.3.5" evidence="4"/>
<comment type="pathway">
    <text evidence="2">Cofactor metabolism; pyridoxal 5'-phosphate salvage; pyridoxal 5'-phosphate from pyridoxamine 5'-phosphate: step 1/1.</text>
</comment>
<dbReference type="AlphaFoldDB" id="A0A7L0SDK9"/>
<keyword evidence="11" id="KW-1185">Reference proteome</keyword>
<evidence type="ECO:0000313" key="10">
    <source>
        <dbReference type="EMBL" id="NXL40233.1"/>
    </source>
</evidence>
<dbReference type="EMBL" id="VXAP01001437">
    <property type="protein sequence ID" value="NXL40233.1"/>
    <property type="molecule type" value="Genomic_DNA"/>
</dbReference>
<dbReference type="Pfam" id="PF10590">
    <property type="entry name" value="PNP_phzG_C"/>
    <property type="match status" value="1"/>
</dbReference>
<evidence type="ECO:0000256" key="6">
    <source>
        <dbReference type="ARBA" id="ARBA00022643"/>
    </source>
</evidence>
<evidence type="ECO:0000256" key="5">
    <source>
        <dbReference type="ARBA" id="ARBA00022630"/>
    </source>
</evidence>
<evidence type="ECO:0000256" key="3">
    <source>
        <dbReference type="ARBA" id="ARBA00005037"/>
    </source>
</evidence>
<dbReference type="UniPathway" id="UPA01068">
    <property type="reaction ID" value="UER00304"/>
</dbReference>
<dbReference type="Proteomes" id="UP000591073">
    <property type="component" value="Unassembled WGS sequence"/>
</dbReference>
<dbReference type="GO" id="GO:0008615">
    <property type="term" value="P:pyridoxine biosynthetic process"/>
    <property type="evidence" value="ECO:0007669"/>
    <property type="project" value="InterPro"/>
</dbReference>
<dbReference type="SUPFAM" id="SSF50475">
    <property type="entry name" value="FMN-binding split barrel"/>
    <property type="match status" value="1"/>
</dbReference>
<evidence type="ECO:0000256" key="8">
    <source>
        <dbReference type="SAM" id="MobiDB-lite"/>
    </source>
</evidence>
<evidence type="ECO:0000256" key="2">
    <source>
        <dbReference type="ARBA" id="ARBA00004738"/>
    </source>
</evidence>
<dbReference type="GO" id="GO:0010181">
    <property type="term" value="F:FMN binding"/>
    <property type="evidence" value="ECO:0007669"/>
    <property type="project" value="InterPro"/>
</dbReference>
<gene>
    <name evidence="10" type="primary">Pnpo</name>
    <name evidence="10" type="ORF">GLABRA_R05770</name>
</gene>
<evidence type="ECO:0000256" key="4">
    <source>
        <dbReference type="ARBA" id="ARBA00012801"/>
    </source>
</evidence>
<feature type="compositionally biased region" description="Basic and acidic residues" evidence="8">
    <location>
        <begin position="1"/>
        <end position="20"/>
    </location>
</feature>
<evidence type="ECO:0000259" key="9">
    <source>
        <dbReference type="Pfam" id="PF10590"/>
    </source>
</evidence>
<comment type="pathway">
    <text evidence="3">Cofactor metabolism; pyridoxal 5'-phosphate salvage; pyridoxal 5'-phosphate from pyridoxine 5'-phosphate: step 1/1.</text>
</comment>
<dbReference type="InterPro" id="IPR019576">
    <property type="entry name" value="Pyridoxamine_oxidase_dimer_C"/>
</dbReference>
<sequence length="99" mass="10946">QVRIEGSVKRLPEEESERYFHSRPGGGQIGAGGGRQSTVIPDREYLRKKNMELGGGYRETAGGEPAYWGGYRGGPDVVEFWQGQGGGLHDRRGGRRLRD</sequence>
<feature type="non-terminal residue" evidence="10">
    <location>
        <position position="99"/>
    </location>
</feature>
<comment type="caution">
    <text evidence="10">The sequence shown here is derived from an EMBL/GenBank/DDBJ whole genome shotgun (WGS) entry which is preliminary data.</text>
</comment>
<feature type="compositionally biased region" description="Gly residues" evidence="8">
    <location>
        <begin position="24"/>
        <end position="35"/>
    </location>
</feature>
<dbReference type="PANTHER" id="PTHR10851">
    <property type="entry name" value="PYRIDOXINE-5-PHOSPHATE OXIDASE"/>
    <property type="match status" value="1"/>
</dbReference>
<reference evidence="10 11" key="1">
    <citation type="submission" date="2019-09" db="EMBL/GenBank/DDBJ databases">
        <title>Bird 10,000 Genomes (B10K) Project - Family phase.</title>
        <authorList>
            <person name="Zhang G."/>
        </authorList>
    </citation>
    <scope>NUCLEOTIDE SEQUENCE [LARGE SCALE GENOMIC DNA]</scope>
    <source>
        <strain evidence="10">B10K-DU-008-63</strain>
    </source>
</reference>
<evidence type="ECO:0000313" key="11">
    <source>
        <dbReference type="Proteomes" id="UP000591073"/>
    </source>
</evidence>
<keyword evidence="5" id="KW-0285">Flavoprotein</keyword>
<keyword evidence="7" id="KW-0560">Oxidoreductase</keyword>
<dbReference type="InterPro" id="IPR012349">
    <property type="entry name" value="Split_barrel_FMN-bd"/>
</dbReference>
<protein>
    <recommendedName>
        <fullName evidence="4">pyridoxal 5'-phosphate synthase</fullName>
        <ecNumber evidence="4">1.4.3.5</ecNumber>
    </recommendedName>
</protein>
<feature type="domain" description="Pyridoxine 5'-phosphate oxidase dimerisation C-terminal" evidence="9">
    <location>
        <begin position="68"/>
        <end position="91"/>
    </location>
</feature>
<feature type="region of interest" description="Disordered" evidence="8">
    <location>
        <begin position="1"/>
        <end position="38"/>
    </location>
</feature>
<evidence type="ECO:0000256" key="7">
    <source>
        <dbReference type="ARBA" id="ARBA00023002"/>
    </source>
</evidence>
<dbReference type="Gene3D" id="2.30.110.10">
    <property type="entry name" value="Electron Transport, Fmn-binding Protein, Chain A"/>
    <property type="match status" value="1"/>
</dbReference>
<dbReference type="GO" id="GO:0004733">
    <property type="term" value="F:pyridoxamine phosphate oxidase activity"/>
    <property type="evidence" value="ECO:0007669"/>
    <property type="project" value="UniProtKB-EC"/>
</dbReference>
<proteinExistence type="predicted"/>
<keyword evidence="6" id="KW-0288">FMN</keyword>
<comment type="cofactor">
    <cofactor evidence="1">
        <name>FMN</name>
        <dbReference type="ChEBI" id="CHEBI:58210"/>
    </cofactor>
</comment>
<accession>A0A7L0SDK9</accession>